<evidence type="ECO:0000256" key="1">
    <source>
        <dbReference type="ARBA" id="ARBA00022737"/>
    </source>
</evidence>
<dbReference type="GeneID" id="115732505"/>
<dbReference type="Gene3D" id="1.25.40.10">
    <property type="entry name" value="Tetratricopeptide repeat domain"/>
    <property type="match status" value="2"/>
</dbReference>
<dbReference type="InterPro" id="IPR011990">
    <property type="entry name" value="TPR-like_helical_dom_sf"/>
</dbReference>
<dbReference type="KEGG" id="rarg:115732505"/>
<sequence>MPRLLPPPCELSSGHSLKLNSLSCSLTIFAVNHGNRVCGKRLPKNLRYPRRDKLPPAFGTNLFLKKTSDDTEQTHADPFDEEGLDLEIEGGVGGDTDVVWDQDEIQAISSLFKGRIPQKPGKLSRERALPLPLPYKLRPLGLPTSKKHIKLGSAIGVCPRASVSEQVYRNPRFLIGLAREIGKLPPEENASKVLNKRLRFLRKGSLSLTIRELGHMCLPDKALQTFSWAQKQPNLFPDDRILASTVEVLARNHELKVPINLEKFTCLASRGVIEAMVKGFIKGGSLNLAWKLLRVAKDHNRLLDSSIYAKLILELGKKPDRGTLALALLEELGEREDLNFNQQDCTTIMKICVRLRKFEIVVSLFSWFKQSGHELSVVMYTTMIHSCYVENKYREALPVVWEMEASNCLLDLPAYHVVIKLFAALNDLPRAVRYFSKLKEAGFSPTYDIYRAIIGIYLISGRLAKVKAVCKEAEMAGFKLDKQILSQLLLVESERR</sequence>
<proteinExistence type="predicted"/>
<reference evidence="4" key="2">
    <citation type="submission" date="2025-08" db="UniProtKB">
        <authorList>
            <consortium name="RefSeq"/>
        </authorList>
    </citation>
    <scope>IDENTIFICATION</scope>
    <source>
        <tissue evidence="4">Leaf</tissue>
    </source>
</reference>
<accession>A0A8B8NAL9</accession>
<dbReference type="Proteomes" id="UP000827889">
    <property type="component" value="Chromosome 2"/>
</dbReference>
<name>A0A8B8NAL9_9MYRT</name>
<evidence type="ECO:0000313" key="3">
    <source>
        <dbReference type="Proteomes" id="UP000827889"/>
    </source>
</evidence>
<organism evidence="3 4">
    <name type="scientific">Rhodamnia argentea</name>
    <dbReference type="NCBI Taxonomy" id="178133"/>
    <lineage>
        <taxon>Eukaryota</taxon>
        <taxon>Viridiplantae</taxon>
        <taxon>Streptophyta</taxon>
        <taxon>Embryophyta</taxon>
        <taxon>Tracheophyta</taxon>
        <taxon>Spermatophyta</taxon>
        <taxon>Magnoliopsida</taxon>
        <taxon>eudicotyledons</taxon>
        <taxon>Gunneridae</taxon>
        <taxon>Pentapetalae</taxon>
        <taxon>rosids</taxon>
        <taxon>malvids</taxon>
        <taxon>Myrtales</taxon>
        <taxon>Myrtaceae</taxon>
        <taxon>Myrtoideae</taxon>
        <taxon>Myrteae</taxon>
        <taxon>Australasian group</taxon>
        <taxon>Rhodamnia</taxon>
    </lineage>
</organism>
<keyword evidence="1" id="KW-0677">Repeat</keyword>
<dbReference type="InterPro" id="IPR002885">
    <property type="entry name" value="PPR_rpt"/>
</dbReference>
<evidence type="ECO:0000256" key="2">
    <source>
        <dbReference type="PROSITE-ProRule" id="PRU00708"/>
    </source>
</evidence>
<protein>
    <submittedName>
        <fullName evidence="4">Pentatricopeptide repeat-containing protein At2g01860-like</fullName>
    </submittedName>
</protein>
<dbReference type="AlphaFoldDB" id="A0A8B8NAL9"/>
<feature type="repeat" description="PPR" evidence="2">
    <location>
        <begin position="411"/>
        <end position="445"/>
    </location>
</feature>
<dbReference type="PROSITE" id="PS51375">
    <property type="entry name" value="PPR"/>
    <property type="match status" value="1"/>
</dbReference>
<dbReference type="PANTHER" id="PTHR47930:SF2">
    <property type="entry name" value="PENTATRICOPEPTIDE REPEAT PROTEIN (AFU_ORTHOLOGUE AFUA_8G04250)"/>
    <property type="match status" value="1"/>
</dbReference>
<gene>
    <name evidence="4" type="primary">LOC115732505</name>
</gene>
<dbReference type="Pfam" id="PF13812">
    <property type="entry name" value="PPR_3"/>
    <property type="match status" value="1"/>
</dbReference>
<reference evidence="3" key="1">
    <citation type="submission" date="2025-05" db="UniProtKB">
        <authorList>
            <consortium name="RefSeq"/>
        </authorList>
    </citation>
    <scope>NUCLEOTIDE SEQUENCE [LARGE SCALE GENOMIC DNA]</scope>
</reference>
<dbReference type="PANTHER" id="PTHR47930">
    <property type="entry name" value="YALI0C12947P"/>
    <property type="match status" value="1"/>
</dbReference>
<dbReference type="RefSeq" id="XP_030519019.2">
    <property type="nucleotide sequence ID" value="XM_030663159.2"/>
</dbReference>
<evidence type="ECO:0000313" key="4">
    <source>
        <dbReference type="RefSeq" id="XP_030519019.2"/>
    </source>
</evidence>
<keyword evidence="3" id="KW-1185">Reference proteome</keyword>